<comment type="caution">
    <text evidence="2">The sequence shown here is derived from an EMBL/GenBank/DDBJ whole genome shotgun (WGS) entry which is preliminary data.</text>
</comment>
<dbReference type="AlphaFoldDB" id="A0AAD9J2R4"/>
<reference evidence="2" key="1">
    <citation type="journal article" date="2023" name="Mol. Biol. Evol.">
        <title>Third-Generation Sequencing Reveals the Adaptive Role of the Epigenome in Three Deep-Sea Polychaetes.</title>
        <authorList>
            <person name="Perez M."/>
            <person name="Aroh O."/>
            <person name="Sun Y."/>
            <person name="Lan Y."/>
            <person name="Juniper S.K."/>
            <person name="Young C.R."/>
            <person name="Angers B."/>
            <person name="Qian P.Y."/>
        </authorList>
    </citation>
    <scope>NUCLEOTIDE SEQUENCE</scope>
    <source>
        <strain evidence="2">P08H-3</strain>
    </source>
</reference>
<gene>
    <name evidence="2" type="ORF">LSH36_676g01072</name>
</gene>
<keyword evidence="3" id="KW-1185">Reference proteome</keyword>
<dbReference type="EMBL" id="JAODUP010000676">
    <property type="protein sequence ID" value="KAK2145527.1"/>
    <property type="molecule type" value="Genomic_DNA"/>
</dbReference>
<sequence>MDYTAGLSWKEEKELKKALMASLQESKKSNKPPAEQNSESSSGNTEVIQNKVDRKKMLKLQMPQPREAGNQTETSTKNTNLNYHVQVRAQRKFAQGSRPCSPGCSPLKGRSLHNKALVTKKAKTEDFLTFLCLRG</sequence>
<feature type="compositionally biased region" description="Polar residues" evidence="1">
    <location>
        <begin position="35"/>
        <end position="48"/>
    </location>
</feature>
<feature type="compositionally biased region" description="Polar residues" evidence="1">
    <location>
        <begin position="69"/>
        <end position="79"/>
    </location>
</feature>
<feature type="non-terminal residue" evidence="2">
    <location>
        <position position="1"/>
    </location>
</feature>
<evidence type="ECO:0000313" key="3">
    <source>
        <dbReference type="Proteomes" id="UP001208570"/>
    </source>
</evidence>
<organism evidence="2 3">
    <name type="scientific">Paralvinella palmiformis</name>
    <dbReference type="NCBI Taxonomy" id="53620"/>
    <lineage>
        <taxon>Eukaryota</taxon>
        <taxon>Metazoa</taxon>
        <taxon>Spiralia</taxon>
        <taxon>Lophotrochozoa</taxon>
        <taxon>Annelida</taxon>
        <taxon>Polychaeta</taxon>
        <taxon>Sedentaria</taxon>
        <taxon>Canalipalpata</taxon>
        <taxon>Terebellida</taxon>
        <taxon>Terebelliformia</taxon>
        <taxon>Alvinellidae</taxon>
        <taxon>Paralvinella</taxon>
    </lineage>
</organism>
<evidence type="ECO:0000256" key="1">
    <source>
        <dbReference type="SAM" id="MobiDB-lite"/>
    </source>
</evidence>
<proteinExistence type="predicted"/>
<evidence type="ECO:0000313" key="2">
    <source>
        <dbReference type="EMBL" id="KAK2145527.1"/>
    </source>
</evidence>
<protein>
    <submittedName>
        <fullName evidence="2">Uncharacterized protein</fullName>
    </submittedName>
</protein>
<accession>A0AAD9J2R4</accession>
<feature type="region of interest" description="Disordered" evidence="1">
    <location>
        <begin position="18"/>
        <end position="79"/>
    </location>
</feature>
<dbReference type="Proteomes" id="UP001208570">
    <property type="component" value="Unassembled WGS sequence"/>
</dbReference>
<name>A0AAD9J2R4_9ANNE</name>